<evidence type="ECO:0000313" key="1">
    <source>
        <dbReference type="EMBL" id="KAI8532768.1"/>
    </source>
</evidence>
<reference evidence="1" key="1">
    <citation type="submission" date="2022-02" db="EMBL/GenBank/DDBJ databases">
        <title>Plant Genome Project.</title>
        <authorList>
            <person name="Zhang R.-G."/>
        </authorList>
    </citation>
    <scope>NUCLEOTIDE SEQUENCE</scope>
    <source>
        <strain evidence="1">AT1</strain>
    </source>
</reference>
<dbReference type="EMBL" id="CM046398">
    <property type="protein sequence ID" value="KAI8532768.1"/>
    <property type="molecule type" value="Genomic_DNA"/>
</dbReference>
<name>A0ACC0LXC1_RHOML</name>
<comment type="caution">
    <text evidence="1">The sequence shown here is derived from an EMBL/GenBank/DDBJ whole genome shotgun (WGS) entry which is preliminary data.</text>
</comment>
<proteinExistence type="predicted"/>
<dbReference type="Proteomes" id="UP001062846">
    <property type="component" value="Chromosome 11"/>
</dbReference>
<keyword evidence="2" id="KW-1185">Reference proteome</keyword>
<sequence>MSEQIGKAVRRVMVGKYAEEMRNRAKEFKEMAKKAVEEDRIFSITFSKAQREKMASPVENQPRDAELRGNVGGPREKHAGNEAIGSGLLD</sequence>
<evidence type="ECO:0000313" key="2">
    <source>
        <dbReference type="Proteomes" id="UP001062846"/>
    </source>
</evidence>
<gene>
    <name evidence="1" type="ORF">RHMOL_Rhmol11G0239800</name>
</gene>
<accession>A0ACC0LXC1</accession>
<protein>
    <submittedName>
        <fullName evidence="1">Uncharacterized protein</fullName>
    </submittedName>
</protein>
<organism evidence="1 2">
    <name type="scientific">Rhododendron molle</name>
    <name type="common">Chinese azalea</name>
    <name type="synonym">Azalea mollis</name>
    <dbReference type="NCBI Taxonomy" id="49168"/>
    <lineage>
        <taxon>Eukaryota</taxon>
        <taxon>Viridiplantae</taxon>
        <taxon>Streptophyta</taxon>
        <taxon>Embryophyta</taxon>
        <taxon>Tracheophyta</taxon>
        <taxon>Spermatophyta</taxon>
        <taxon>Magnoliopsida</taxon>
        <taxon>eudicotyledons</taxon>
        <taxon>Gunneridae</taxon>
        <taxon>Pentapetalae</taxon>
        <taxon>asterids</taxon>
        <taxon>Ericales</taxon>
        <taxon>Ericaceae</taxon>
        <taxon>Ericoideae</taxon>
        <taxon>Rhodoreae</taxon>
        <taxon>Rhododendron</taxon>
    </lineage>
</organism>